<evidence type="ECO:0000256" key="6">
    <source>
        <dbReference type="ARBA" id="ARBA00023170"/>
    </source>
</evidence>
<keyword evidence="6 7" id="KW-0675">Receptor</keyword>
<dbReference type="PROSITE" id="PS50262">
    <property type="entry name" value="G_PROTEIN_RECEP_F1_2"/>
    <property type="match status" value="1"/>
</dbReference>
<reference evidence="10" key="1">
    <citation type="submission" date="2020-05" db="UniProtKB">
        <authorList>
            <consortium name="EnsemblMetazoa"/>
        </authorList>
    </citation>
    <scope>IDENTIFICATION</scope>
    <source>
        <strain evidence="10">BB02</strain>
    </source>
</reference>
<proteinExistence type="inferred from homology"/>
<dbReference type="GO" id="GO:0032870">
    <property type="term" value="P:cellular response to hormone stimulus"/>
    <property type="evidence" value="ECO:0007669"/>
    <property type="project" value="TreeGrafter"/>
</dbReference>
<organism evidence="10 11">
    <name type="scientific">Biomphalaria glabrata</name>
    <name type="common">Bloodfluke planorb</name>
    <name type="synonym">Freshwater snail</name>
    <dbReference type="NCBI Taxonomy" id="6526"/>
    <lineage>
        <taxon>Eukaryota</taxon>
        <taxon>Metazoa</taxon>
        <taxon>Spiralia</taxon>
        <taxon>Lophotrochozoa</taxon>
        <taxon>Mollusca</taxon>
        <taxon>Gastropoda</taxon>
        <taxon>Heterobranchia</taxon>
        <taxon>Euthyneura</taxon>
        <taxon>Panpulmonata</taxon>
        <taxon>Hygrophila</taxon>
        <taxon>Lymnaeoidea</taxon>
        <taxon>Planorbidae</taxon>
        <taxon>Biomphalaria</taxon>
    </lineage>
</organism>
<dbReference type="Pfam" id="PF00001">
    <property type="entry name" value="7tm_1"/>
    <property type="match status" value="1"/>
</dbReference>
<evidence type="ECO:0000259" key="9">
    <source>
        <dbReference type="PROSITE" id="PS50262"/>
    </source>
</evidence>
<feature type="transmembrane region" description="Helical" evidence="8">
    <location>
        <begin position="6"/>
        <end position="22"/>
    </location>
</feature>
<dbReference type="InterPro" id="IPR000276">
    <property type="entry name" value="GPCR_Rhodpsn"/>
</dbReference>
<comment type="subcellular location">
    <subcellularLocation>
        <location evidence="1">Cell membrane</location>
        <topology evidence="1">Multi-pass membrane protein</topology>
    </subcellularLocation>
</comment>
<dbReference type="Gene3D" id="1.20.1070.10">
    <property type="entry name" value="Rhodopsin 7-helix transmembrane proteins"/>
    <property type="match status" value="1"/>
</dbReference>
<dbReference type="InterPro" id="IPR017452">
    <property type="entry name" value="GPCR_Rhodpsn_7TM"/>
</dbReference>
<evidence type="ECO:0000313" key="10">
    <source>
        <dbReference type="EnsemblMetazoa" id="BGLB030540-PA"/>
    </source>
</evidence>
<name>A0A2C9LFK3_BIOGL</name>
<feature type="transmembrane region" description="Helical" evidence="8">
    <location>
        <begin position="94"/>
        <end position="117"/>
    </location>
</feature>
<dbReference type="PRINTS" id="PR00237">
    <property type="entry name" value="GPCRRHODOPSN"/>
</dbReference>
<dbReference type="GO" id="GO:0005886">
    <property type="term" value="C:plasma membrane"/>
    <property type="evidence" value="ECO:0007669"/>
    <property type="project" value="UniProtKB-SubCell"/>
</dbReference>
<dbReference type="KEGG" id="bgt:106066703"/>
<dbReference type="AlphaFoldDB" id="A0A2C9LFK3"/>
<evidence type="ECO:0000256" key="3">
    <source>
        <dbReference type="ARBA" id="ARBA00022692"/>
    </source>
</evidence>
<keyword evidence="7" id="KW-0807">Transducer</keyword>
<comment type="similarity">
    <text evidence="7">Belongs to the G-protein coupled receptor 1 family.</text>
</comment>
<accession>A0A2C9LFK3</accession>
<dbReference type="Proteomes" id="UP000076420">
    <property type="component" value="Unassembled WGS sequence"/>
</dbReference>
<dbReference type="EnsemblMetazoa" id="BGLB030540-RA">
    <property type="protein sequence ID" value="BGLB030540-PA"/>
    <property type="gene ID" value="BGLB030540"/>
</dbReference>
<dbReference type="PANTHER" id="PTHR24241:SF59">
    <property type="entry name" value="ADIPOKINETIC HORMONE RECEPTOR, ISOFORM C"/>
    <property type="match status" value="1"/>
</dbReference>
<evidence type="ECO:0000256" key="4">
    <source>
        <dbReference type="ARBA" id="ARBA00022989"/>
    </source>
</evidence>
<sequence length="163" mass="18944">ICMALRAFGFYLSSNIIMVIAIDRYMSIVHPMMLSGSIRRCKIMLVIAYVVSLVYSLPQSIIFHIERHPNFPWFLQCVTFNFFQNDSQELAYDMFSFVAVYVNPLLVIVTAYTLILIKDVTSHYPEDVLSHYAQDVLSHYPEDVLSHYAQDVLSHYAHDILFH</sequence>
<keyword evidence="3 7" id="KW-0812">Transmembrane</keyword>
<keyword evidence="2" id="KW-1003">Cell membrane</keyword>
<evidence type="ECO:0000313" key="11">
    <source>
        <dbReference type="Proteomes" id="UP000076420"/>
    </source>
</evidence>
<dbReference type="PANTHER" id="PTHR24241">
    <property type="entry name" value="NEUROPEPTIDE RECEPTOR-RELATED G-PROTEIN COUPLED RECEPTOR"/>
    <property type="match status" value="1"/>
</dbReference>
<protein>
    <recommendedName>
        <fullName evidence="9">G-protein coupled receptors family 1 profile domain-containing protein</fullName>
    </recommendedName>
</protein>
<dbReference type="GO" id="GO:0042277">
    <property type="term" value="F:peptide binding"/>
    <property type="evidence" value="ECO:0007669"/>
    <property type="project" value="TreeGrafter"/>
</dbReference>
<dbReference type="PROSITE" id="PS00237">
    <property type="entry name" value="G_PROTEIN_RECEP_F1_1"/>
    <property type="match status" value="1"/>
</dbReference>
<keyword evidence="7" id="KW-0297">G-protein coupled receptor</keyword>
<evidence type="ECO:0000256" key="5">
    <source>
        <dbReference type="ARBA" id="ARBA00023136"/>
    </source>
</evidence>
<dbReference type="SUPFAM" id="SSF81321">
    <property type="entry name" value="Family A G protein-coupled receptor-like"/>
    <property type="match status" value="1"/>
</dbReference>
<keyword evidence="4 8" id="KW-1133">Transmembrane helix</keyword>
<gene>
    <name evidence="10" type="primary">106066703</name>
</gene>
<feature type="domain" description="G-protein coupled receptors family 1 profile" evidence="9">
    <location>
        <begin position="1"/>
        <end position="116"/>
    </location>
</feature>
<feature type="transmembrane region" description="Helical" evidence="8">
    <location>
        <begin position="43"/>
        <end position="65"/>
    </location>
</feature>
<dbReference type="VEuPathDB" id="VectorBase:BGLB030540"/>
<evidence type="ECO:0000256" key="8">
    <source>
        <dbReference type="SAM" id="Phobius"/>
    </source>
</evidence>
<dbReference type="GO" id="GO:0004930">
    <property type="term" value="F:G protein-coupled receptor activity"/>
    <property type="evidence" value="ECO:0007669"/>
    <property type="project" value="UniProtKB-KW"/>
</dbReference>
<evidence type="ECO:0000256" key="1">
    <source>
        <dbReference type="ARBA" id="ARBA00004651"/>
    </source>
</evidence>
<dbReference type="VEuPathDB" id="VectorBase:BGLAX_035636"/>
<evidence type="ECO:0000256" key="2">
    <source>
        <dbReference type="ARBA" id="ARBA00022475"/>
    </source>
</evidence>
<keyword evidence="5 8" id="KW-0472">Membrane</keyword>
<evidence type="ECO:0000256" key="7">
    <source>
        <dbReference type="RuleBase" id="RU000688"/>
    </source>
</evidence>
<dbReference type="STRING" id="6526.A0A2C9LFK3"/>